<accession>A0A9P4HKT1</accession>
<gene>
    <name evidence="1" type="ORF">EK21DRAFT_106885</name>
</gene>
<name>A0A9P4HKT1_9PLEO</name>
<evidence type="ECO:0000313" key="2">
    <source>
        <dbReference type="Proteomes" id="UP000799777"/>
    </source>
</evidence>
<dbReference type="AlphaFoldDB" id="A0A9P4HKT1"/>
<keyword evidence="2" id="KW-1185">Reference proteome</keyword>
<comment type="caution">
    <text evidence="1">The sequence shown here is derived from an EMBL/GenBank/DDBJ whole genome shotgun (WGS) entry which is preliminary data.</text>
</comment>
<dbReference type="EMBL" id="ML978157">
    <property type="protein sequence ID" value="KAF2035345.1"/>
    <property type="molecule type" value="Genomic_DNA"/>
</dbReference>
<dbReference type="Proteomes" id="UP000799777">
    <property type="component" value="Unassembled WGS sequence"/>
</dbReference>
<protein>
    <submittedName>
        <fullName evidence="1">Uncharacterized protein</fullName>
    </submittedName>
</protein>
<sequence length="233" mass="27018">MADGNTIKMFGSTVPAQASVVQFKITEKETTKTYHITEKETTKTYHITEALLEQRALGFVNCADCAERLHSADRTIELNNVTMHTIDCSHVPMIELYMFGLTYNNVRLCEDVVCHLAIYVREHLSLIQKSETNRSRFRRWTANSDFVLEEVKYVYTRASNSITLRQFFADIFCAADVHNIPSFLRYPKQFLIDVMVRRSALAGHKQVVEESVERMEEYVLYSEKKGAKRKRQT</sequence>
<proteinExistence type="predicted"/>
<reference evidence="1" key="1">
    <citation type="journal article" date="2020" name="Stud. Mycol.">
        <title>101 Dothideomycetes genomes: a test case for predicting lifestyles and emergence of pathogens.</title>
        <authorList>
            <person name="Haridas S."/>
            <person name="Albert R."/>
            <person name="Binder M."/>
            <person name="Bloem J."/>
            <person name="Labutti K."/>
            <person name="Salamov A."/>
            <person name="Andreopoulos B."/>
            <person name="Baker S."/>
            <person name="Barry K."/>
            <person name="Bills G."/>
            <person name="Bluhm B."/>
            <person name="Cannon C."/>
            <person name="Castanera R."/>
            <person name="Culley D."/>
            <person name="Daum C."/>
            <person name="Ezra D."/>
            <person name="Gonzalez J."/>
            <person name="Henrissat B."/>
            <person name="Kuo A."/>
            <person name="Liang C."/>
            <person name="Lipzen A."/>
            <person name="Lutzoni F."/>
            <person name="Magnuson J."/>
            <person name="Mondo S."/>
            <person name="Nolan M."/>
            <person name="Ohm R."/>
            <person name="Pangilinan J."/>
            <person name="Park H.-J."/>
            <person name="Ramirez L."/>
            <person name="Alfaro M."/>
            <person name="Sun H."/>
            <person name="Tritt A."/>
            <person name="Yoshinaga Y."/>
            <person name="Zwiers L.-H."/>
            <person name="Turgeon B."/>
            <person name="Goodwin S."/>
            <person name="Spatafora J."/>
            <person name="Crous P."/>
            <person name="Grigoriev I."/>
        </authorList>
    </citation>
    <scope>NUCLEOTIDE SEQUENCE</scope>
    <source>
        <strain evidence="1">CBS 110217</strain>
    </source>
</reference>
<organism evidence="1 2">
    <name type="scientific">Setomelanomma holmii</name>
    <dbReference type="NCBI Taxonomy" id="210430"/>
    <lineage>
        <taxon>Eukaryota</taxon>
        <taxon>Fungi</taxon>
        <taxon>Dikarya</taxon>
        <taxon>Ascomycota</taxon>
        <taxon>Pezizomycotina</taxon>
        <taxon>Dothideomycetes</taxon>
        <taxon>Pleosporomycetidae</taxon>
        <taxon>Pleosporales</taxon>
        <taxon>Pleosporineae</taxon>
        <taxon>Phaeosphaeriaceae</taxon>
        <taxon>Setomelanomma</taxon>
    </lineage>
</organism>
<evidence type="ECO:0000313" key="1">
    <source>
        <dbReference type="EMBL" id="KAF2035345.1"/>
    </source>
</evidence>